<name>A0A0C4EDV2_MAGP6</name>
<feature type="compositionally biased region" description="Polar residues" evidence="1">
    <location>
        <begin position="34"/>
        <end position="44"/>
    </location>
</feature>
<evidence type="ECO:0000313" key="2">
    <source>
        <dbReference type="EMBL" id="KLU91965.1"/>
    </source>
</evidence>
<sequence length="75" mass="8216">MDIVWGEGRGLLSSFTEPLESAKRRRQEAERLAGSSQALNPSNSHVVPRWAIQQPARILAAHSPLAPTWRGCGVL</sequence>
<reference evidence="2" key="1">
    <citation type="submission" date="2010-05" db="EMBL/GenBank/DDBJ databases">
        <title>The Genome Sequence of Magnaporthe poae strain ATCC 64411.</title>
        <authorList>
            <consortium name="The Broad Institute Genome Sequencing Platform"/>
            <consortium name="Broad Institute Genome Sequencing Center for Infectious Disease"/>
            <person name="Ma L.-J."/>
            <person name="Dead R."/>
            <person name="Young S."/>
            <person name="Zeng Q."/>
            <person name="Koehrsen M."/>
            <person name="Alvarado L."/>
            <person name="Berlin A."/>
            <person name="Chapman S.B."/>
            <person name="Chen Z."/>
            <person name="Freedman E."/>
            <person name="Gellesch M."/>
            <person name="Goldberg J."/>
            <person name="Griggs A."/>
            <person name="Gujja S."/>
            <person name="Heilman E.R."/>
            <person name="Heiman D."/>
            <person name="Hepburn T."/>
            <person name="Howarth C."/>
            <person name="Jen D."/>
            <person name="Larson L."/>
            <person name="Mehta T."/>
            <person name="Neiman D."/>
            <person name="Pearson M."/>
            <person name="Roberts A."/>
            <person name="Saif S."/>
            <person name="Shea T."/>
            <person name="Shenoy N."/>
            <person name="Sisk P."/>
            <person name="Stolte C."/>
            <person name="Sykes S."/>
            <person name="Walk T."/>
            <person name="White J."/>
            <person name="Yandava C."/>
            <person name="Haas B."/>
            <person name="Nusbaum C."/>
            <person name="Birren B."/>
        </authorList>
    </citation>
    <scope>NUCLEOTIDE SEQUENCE</scope>
    <source>
        <strain evidence="2">ATCC 64411</strain>
    </source>
</reference>
<dbReference type="Proteomes" id="UP000011715">
    <property type="component" value="Unassembled WGS sequence"/>
</dbReference>
<dbReference type="EMBL" id="GL876978">
    <property type="protein sequence ID" value="KLU91965.1"/>
    <property type="molecule type" value="Genomic_DNA"/>
</dbReference>
<accession>A0A0C4EDV2</accession>
<dbReference type="EMBL" id="ADBL01002686">
    <property type="status" value="NOT_ANNOTATED_CDS"/>
    <property type="molecule type" value="Genomic_DNA"/>
</dbReference>
<reference evidence="2" key="3">
    <citation type="submission" date="2011-03" db="EMBL/GenBank/DDBJ databases">
        <title>Annotation of Magnaporthe poae ATCC 64411.</title>
        <authorList>
            <person name="Ma L.-J."/>
            <person name="Dead R."/>
            <person name="Young S.K."/>
            <person name="Zeng Q."/>
            <person name="Gargeya S."/>
            <person name="Fitzgerald M."/>
            <person name="Haas B."/>
            <person name="Abouelleil A."/>
            <person name="Alvarado L."/>
            <person name="Arachchi H.M."/>
            <person name="Berlin A."/>
            <person name="Brown A."/>
            <person name="Chapman S.B."/>
            <person name="Chen Z."/>
            <person name="Dunbar C."/>
            <person name="Freedman E."/>
            <person name="Gearin G."/>
            <person name="Gellesch M."/>
            <person name="Goldberg J."/>
            <person name="Griggs A."/>
            <person name="Gujja S."/>
            <person name="Heiman D."/>
            <person name="Howarth C."/>
            <person name="Larson L."/>
            <person name="Lui A."/>
            <person name="MacDonald P.J.P."/>
            <person name="Mehta T."/>
            <person name="Montmayeur A."/>
            <person name="Murphy C."/>
            <person name="Neiman D."/>
            <person name="Pearson M."/>
            <person name="Priest M."/>
            <person name="Roberts A."/>
            <person name="Saif S."/>
            <person name="Shea T."/>
            <person name="Shenoy N."/>
            <person name="Sisk P."/>
            <person name="Stolte C."/>
            <person name="Sykes S."/>
            <person name="Yandava C."/>
            <person name="Wortman J."/>
            <person name="Nusbaum C."/>
            <person name="Birren B."/>
        </authorList>
    </citation>
    <scope>NUCLEOTIDE SEQUENCE</scope>
    <source>
        <strain evidence="2">ATCC 64411</strain>
    </source>
</reference>
<organism evidence="3 4">
    <name type="scientific">Magnaporthiopsis poae (strain ATCC 64411 / 73-15)</name>
    <name type="common">Kentucky bluegrass fungus</name>
    <name type="synonym">Magnaporthe poae</name>
    <dbReference type="NCBI Taxonomy" id="644358"/>
    <lineage>
        <taxon>Eukaryota</taxon>
        <taxon>Fungi</taxon>
        <taxon>Dikarya</taxon>
        <taxon>Ascomycota</taxon>
        <taxon>Pezizomycotina</taxon>
        <taxon>Sordariomycetes</taxon>
        <taxon>Sordariomycetidae</taxon>
        <taxon>Magnaporthales</taxon>
        <taxon>Magnaporthaceae</taxon>
        <taxon>Magnaporthiopsis</taxon>
    </lineage>
</organism>
<evidence type="ECO:0000313" key="4">
    <source>
        <dbReference type="Proteomes" id="UP000011715"/>
    </source>
</evidence>
<reference evidence="3" key="4">
    <citation type="journal article" date="2015" name="G3 (Bethesda)">
        <title>Genome sequences of three phytopathogenic species of the Magnaporthaceae family of fungi.</title>
        <authorList>
            <person name="Okagaki L.H."/>
            <person name="Nunes C.C."/>
            <person name="Sailsbery J."/>
            <person name="Clay B."/>
            <person name="Brown D."/>
            <person name="John T."/>
            <person name="Oh Y."/>
            <person name="Young N."/>
            <person name="Fitzgerald M."/>
            <person name="Haas B.J."/>
            <person name="Zeng Q."/>
            <person name="Young S."/>
            <person name="Adiconis X."/>
            <person name="Fan L."/>
            <person name="Levin J.Z."/>
            <person name="Mitchell T.K."/>
            <person name="Okubara P.A."/>
            <person name="Farman M.L."/>
            <person name="Kohn L.M."/>
            <person name="Birren B."/>
            <person name="Ma L.-J."/>
            <person name="Dean R.A."/>
        </authorList>
    </citation>
    <scope>NUCLEOTIDE SEQUENCE</scope>
    <source>
        <strain evidence="3">ATCC 64411 / 73-15</strain>
    </source>
</reference>
<reference evidence="4" key="2">
    <citation type="submission" date="2010-05" db="EMBL/GenBank/DDBJ databases">
        <title>The genome sequence of Magnaporthe poae strain ATCC 64411.</title>
        <authorList>
            <person name="Ma L.-J."/>
            <person name="Dead R."/>
            <person name="Young S."/>
            <person name="Zeng Q."/>
            <person name="Koehrsen M."/>
            <person name="Alvarado L."/>
            <person name="Berlin A."/>
            <person name="Chapman S.B."/>
            <person name="Chen Z."/>
            <person name="Freedman E."/>
            <person name="Gellesch M."/>
            <person name="Goldberg J."/>
            <person name="Griggs A."/>
            <person name="Gujja S."/>
            <person name="Heilman E.R."/>
            <person name="Heiman D."/>
            <person name="Hepburn T."/>
            <person name="Howarth C."/>
            <person name="Jen D."/>
            <person name="Larson L."/>
            <person name="Mehta T."/>
            <person name="Neiman D."/>
            <person name="Pearson M."/>
            <person name="Roberts A."/>
            <person name="Saif S."/>
            <person name="Shea T."/>
            <person name="Shenoy N."/>
            <person name="Sisk P."/>
            <person name="Stolte C."/>
            <person name="Sykes S."/>
            <person name="Walk T."/>
            <person name="White J."/>
            <person name="Yandava C."/>
            <person name="Haas B."/>
            <person name="Nusbaum C."/>
            <person name="Birren B."/>
        </authorList>
    </citation>
    <scope>NUCLEOTIDE SEQUENCE [LARGE SCALE GENOMIC DNA]</scope>
    <source>
        <strain evidence="4">ATCC 64411 / 73-15</strain>
    </source>
</reference>
<feature type="region of interest" description="Disordered" evidence="1">
    <location>
        <begin position="23"/>
        <end position="44"/>
    </location>
</feature>
<reference evidence="3" key="5">
    <citation type="submission" date="2015-06" db="UniProtKB">
        <authorList>
            <consortium name="EnsemblFungi"/>
        </authorList>
    </citation>
    <scope>IDENTIFICATION</scope>
    <source>
        <strain evidence="3">ATCC 64411</strain>
    </source>
</reference>
<evidence type="ECO:0000256" key="1">
    <source>
        <dbReference type="SAM" id="MobiDB-lite"/>
    </source>
</evidence>
<dbReference type="AlphaFoldDB" id="A0A0C4EDV2"/>
<dbReference type="VEuPathDB" id="FungiDB:MAPG_10913"/>
<gene>
    <name evidence="2" type="ORF">MAPG_10913</name>
</gene>
<proteinExistence type="predicted"/>
<evidence type="ECO:0000313" key="3">
    <source>
        <dbReference type="EnsemblFungi" id="MAPG_10913T0"/>
    </source>
</evidence>
<keyword evidence="4" id="KW-1185">Reference proteome</keyword>
<dbReference type="EnsemblFungi" id="MAPG_10913T0">
    <property type="protein sequence ID" value="MAPG_10913T0"/>
    <property type="gene ID" value="MAPG_10913"/>
</dbReference>
<protein>
    <submittedName>
        <fullName evidence="2 3">Uncharacterized protein</fullName>
    </submittedName>
</protein>